<protein>
    <recommendedName>
        <fullName evidence="4">MYXO-CTERM domain-containing protein</fullName>
    </recommendedName>
</protein>
<sequence length="62" mass="6451">MSDDNRTDSTVLTAALVAVLCGAEAVVITGDMGDGARYGLGAVILVVLLASVFRLSRARRSR</sequence>
<dbReference type="Proteomes" id="UP001500034">
    <property type="component" value="Unassembled WGS sequence"/>
</dbReference>
<accession>A0ABP7Q3I0</accession>
<evidence type="ECO:0008006" key="4">
    <source>
        <dbReference type="Google" id="ProtNLM"/>
    </source>
</evidence>
<keyword evidence="1" id="KW-0472">Membrane</keyword>
<proteinExistence type="predicted"/>
<dbReference type="RefSeq" id="WP_345592295.1">
    <property type="nucleotide sequence ID" value="NZ_BAABCQ010000043.1"/>
</dbReference>
<reference evidence="3" key="1">
    <citation type="journal article" date="2019" name="Int. J. Syst. Evol. Microbiol.">
        <title>The Global Catalogue of Microorganisms (GCM) 10K type strain sequencing project: providing services to taxonomists for standard genome sequencing and annotation.</title>
        <authorList>
            <consortium name="The Broad Institute Genomics Platform"/>
            <consortium name="The Broad Institute Genome Sequencing Center for Infectious Disease"/>
            <person name="Wu L."/>
            <person name="Ma J."/>
        </authorList>
    </citation>
    <scope>NUCLEOTIDE SEQUENCE [LARGE SCALE GENOMIC DNA]</scope>
    <source>
        <strain evidence="3">JCM 17027</strain>
    </source>
</reference>
<evidence type="ECO:0000313" key="2">
    <source>
        <dbReference type="EMBL" id="GAA3975718.1"/>
    </source>
</evidence>
<gene>
    <name evidence="2" type="ORF">GCM10022384_27420</name>
</gene>
<evidence type="ECO:0000313" key="3">
    <source>
        <dbReference type="Proteomes" id="UP001500034"/>
    </source>
</evidence>
<name>A0ABP7Q3I0_9ACTN</name>
<dbReference type="EMBL" id="BAABCQ010000043">
    <property type="protein sequence ID" value="GAA3975718.1"/>
    <property type="molecule type" value="Genomic_DNA"/>
</dbReference>
<keyword evidence="1" id="KW-1133">Transmembrane helix</keyword>
<keyword evidence="3" id="KW-1185">Reference proteome</keyword>
<comment type="caution">
    <text evidence="2">The sequence shown here is derived from an EMBL/GenBank/DDBJ whole genome shotgun (WGS) entry which is preliminary data.</text>
</comment>
<organism evidence="2 3">
    <name type="scientific">Streptomyces marokkonensis</name>
    <dbReference type="NCBI Taxonomy" id="324855"/>
    <lineage>
        <taxon>Bacteria</taxon>
        <taxon>Bacillati</taxon>
        <taxon>Actinomycetota</taxon>
        <taxon>Actinomycetes</taxon>
        <taxon>Kitasatosporales</taxon>
        <taxon>Streptomycetaceae</taxon>
        <taxon>Streptomyces</taxon>
    </lineage>
</organism>
<feature type="transmembrane region" description="Helical" evidence="1">
    <location>
        <begin position="35"/>
        <end position="55"/>
    </location>
</feature>
<keyword evidence="1" id="KW-0812">Transmembrane</keyword>
<evidence type="ECO:0000256" key="1">
    <source>
        <dbReference type="SAM" id="Phobius"/>
    </source>
</evidence>